<dbReference type="InterPro" id="IPR003833">
    <property type="entry name" value="CT_C_D"/>
</dbReference>
<evidence type="ECO:0000256" key="3">
    <source>
        <dbReference type="ARBA" id="ARBA00022840"/>
    </source>
</evidence>
<dbReference type="SUPFAM" id="SSF50891">
    <property type="entry name" value="Cyclophilin-like"/>
    <property type="match status" value="1"/>
</dbReference>
<evidence type="ECO:0000313" key="5">
    <source>
        <dbReference type="EMBL" id="GHE41937.1"/>
    </source>
</evidence>
<dbReference type="PANTHER" id="PTHR34698">
    <property type="entry name" value="5-OXOPROLINASE SUBUNIT B"/>
    <property type="match status" value="1"/>
</dbReference>
<accession>A0ABQ3I0A7</accession>
<organism evidence="5 6">
    <name type="scientific">Sphingobacterium griseoflavum</name>
    <dbReference type="NCBI Taxonomy" id="1474952"/>
    <lineage>
        <taxon>Bacteria</taxon>
        <taxon>Pseudomonadati</taxon>
        <taxon>Bacteroidota</taxon>
        <taxon>Sphingobacteriia</taxon>
        <taxon>Sphingobacteriales</taxon>
        <taxon>Sphingobacteriaceae</taxon>
        <taxon>Sphingobacterium</taxon>
    </lineage>
</organism>
<dbReference type="Pfam" id="PF02682">
    <property type="entry name" value="CT_C_D"/>
    <property type="match status" value="1"/>
</dbReference>
<reference evidence="6" key="1">
    <citation type="journal article" date="2019" name="Int. J. Syst. Evol. Microbiol.">
        <title>The Global Catalogue of Microorganisms (GCM) 10K type strain sequencing project: providing services to taxonomists for standard genome sequencing and annotation.</title>
        <authorList>
            <consortium name="The Broad Institute Genomics Platform"/>
            <consortium name="The Broad Institute Genome Sequencing Center for Infectious Disease"/>
            <person name="Wu L."/>
            <person name="Ma J."/>
        </authorList>
    </citation>
    <scope>NUCLEOTIDE SEQUENCE [LARGE SCALE GENOMIC DNA]</scope>
    <source>
        <strain evidence="6">CGMCC 1.12966</strain>
    </source>
</reference>
<sequence length="232" mass="25379">MVFYGNIKIYPLGEAALVVAFGEVLTAQSNLLVRCLDVAIGELSCAGLRECVSAYNTLTIYYDPVHLSYSTIYRLVEELIDGLQLEETKPNGEKLIPVYYNGPDLLDVAQHTGLSVDEIIALHTAGLYQVYMLGFVPGFPYLGGLDSRLATPRKATPRLKVAAGSVGIAGAQTGIYPFSTPGGWQIIGHTPLQLFDVTREDHPAFLTVGDSVRFVSMEKTDFYNMNTQRHGN</sequence>
<evidence type="ECO:0000313" key="6">
    <source>
        <dbReference type="Proteomes" id="UP000620550"/>
    </source>
</evidence>
<protein>
    <submittedName>
        <fullName evidence="5">Allophanate hydrolase</fullName>
    </submittedName>
</protein>
<dbReference type="InterPro" id="IPR010016">
    <property type="entry name" value="PxpB"/>
</dbReference>
<evidence type="ECO:0000256" key="1">
    <source>
        <dbReference type="ARBA" id="ARBA00022741"/>
    </source>
</evidence>
<keyword evidence="2 5" id="KW-0378">Hydrolase</keyword>
<dbReference type="PANTHER" id="PTHR34698:SF2">
    <property type="entry name" value="5-OXOPROLINASE SUBUNIT B"/>
    <property type="match status" value="1"/>
</dbReference>
<keyword evidence="6" id="KW-1185">Reference proteome</keyword>
<dbReference type="SMART" id="SM00796">
    <property type="entry name" value="AHS1"/>
    <property type="match status" value="1"/>
</dbReference>
<feature type="domain" description="Carboxyltransferase" evidence="4">
    <location>
        <begin position="7"/>
        <end position="206"/>
    </location>
</feature>
<dbReference type="Gene3D" id="3.30.1360.40">
    <property type="match status" value="1"/>
</dbReference>
<dbReference type="EMBL" id="BNAF01000010">
    <property type="protein sequence ID" value="GHE41937.1"/>
    <property type="molecule type" value="Genomic_DNA"/>
</dbReference>
<keyword evidence="1" id="KW-0547">Nucleotide-binding</keyword>
<dbReference type="SUPFAM" id="SSF160467">
    <property type="entry name" value="PH0987 N-terminal domain-like"/>
    <property type="match status" value="1"/>
</dbReference>
<dbReference type="InterPro" id="IPR029000">
    <property type="entry name" value="Cyclophilin-like_dom_sf"/>
</dbReference>
<gene>
    <name evidence="5" type="ORF">GCM10017764_26470</name>
</gene>
<dbReference type="GO" id="GO:0016787">
    <property type="term" value="F:hydrolase activity"/>
    <property type="evidence" value="ECO:0007669"/>
    <property type="project" value="UniProtKB-KW"/>
</dbReference>
<evidence type="ECO:0000256" key="2">
    <source>
        <dbReference type="ARBA" id="ARBA00022801"/>
    </source>
</evidence>
<proteinExistence type="predicted"/>
<dbReference type="Proteomes" id="UP000620550">
    <property type="component" value="Unassembled WGS sequence"/>
</dbReference>
<keyword evidence="3" id="KW-0067">ATP-binding</keyword>
<comment type="caution">
    <text evidence="5">The sequence shown here is derived from an EMBL/GenBank/DDBJ whole genome shotgun (WGS) entry which is preliminary data.</text>
</comment>
<dbReference type="NCBIfam" id="TIGR00370">
    <property type="entry name" value="5-oxoprolinase subunit PxpB"/>
    <property type="match status" value="1"/>
</dbReference>
<dbReference type="Gene3D" id="2.40.100.10">
    <property type="entry name" value="Cyclophilin-like"/>
    <property type="match status" value="1"/>
</dbReference>
<evidence type="ECO:0000259" key="4">
    <source>
        <dbReference type="SMART" id="SM00796"/>
    </source>
</evidence>
<name>A0ABQ3I0A7_9SPHI</name>